<protein>
    <submittedName>
        <fullName evidence="1">Uncharacterized protein</fullName>
    </submittedName>
</protein>
<keyword evidence="2" id="KW-1185">Reference proteome</keyword>
<organism evidence="1 2">
    <name type="scientific">Araneus ventricosus</name>
    <name type="common">Orbweaver spider</name>
    <name type="synonym">Epeira ventricosa</name>
    <dbReference type="NCBI Taxonomy" id="182803"/>
    <lineage>
        <taxon>Eukaryota</taxon>
        <taxon>Metazoa</taxon>
        <taxon>Ecdysozoa</taxon>
        <taxon>Arthropoda</taxon>
        <taxon>Chelicerata</taxon>
        <taxon>Arachnida</taxon>
        <taxon>Araneae</taxon>
        <taxon>Araneomorphae</taxon>
        <taxon>Entelegynae</taxon>
        <taxon>Araneoidea</taxon>
        <taxon>Araneidae</taxon>
        <taxon>Araneus</taxon>
    </lineage>
</organism>
<comment type="caution">
    <text evidence="1">The sequence shown here is derived from an EMBL/GenBank/DDBJ whole genome shotgun (WGS) entry which is preliminary data.</text>
</comment>
<accession>A0A4Y2RGE8</accession>
<sequence>MNLLAVRISRRESKGNSEKRPRLCRGILACEGQVSRAPEPIPIEDPRRVLGTCARKSYAVPQTSPLVCSVEVCENVLSTQIRLASVLSPILVISTMSQSPQRPPIESGQDSRCHICIEKSLPRSPSYRIL</sequence>
<proteinExistence type="predicted"/>
<dbReference type="Proteomes" id="UP000499080">
    <property type="component" value="Unassembled WGS sequence"/>
</dbReference>
<dbReference type="EMBL" id="BGPR01016890">
    <property type="protein sequence ID" value="GBN74450.1"/>
    <property type="molecule type" value="Genomic_DNA"/>
</dbReference>
<evidence type="ECO:0000313" key="2">
    <source>
        <dbReference type="Proteomes" id="UP000499080"/>
    </source>
</evidence>
<gene>
    <name evidence="1" type="ORF">AVEN_53844_1</name>
</gene>
<dbReference type="AlphaFoldDB" id="A0A4Y2RGE8"/>
<name>A0A4Y2RGE8_ARAVE</name>
<reference evidence="1 2" key="1">
    <citation type="journal article" date="2019" name="Sci. Rep.">
        <title>Orb-weaving spider Araneus ventricosus genome elucidates the spidroin gene catalogue.</title>
        <authorList>
            <person name="Kono N."/>
            <person name="Nakamura H."/>
            <person name="Ohtoshi R."/>
            <person name="Moran D.A.P."/>
            <person name="Shinohara A."/>
            <person name="Yoshida Y."/>
            <person name="Fujiwara M."/>
            <person name="Mori M."/>
            <person name="Tomita M."/>
            <person name="Arakawa K."/>
        </authorList>
    </citation>
    <scope>NUCLEOTIDE SEQUENCE [LARGE SCALE GENOMIC DNA]</scope>
</reference>
<evidence type="ECO:0000313" key="1">
    <source>
        <dbReference type="EMBL" id="GBN74450.1"/>
    </source>
</evidence>